<evidence type="ECO:0000313" key="1">
    <source>
        <dbReference type="EMBL" id="KGG87680.1"/>
    </source>
</evidence>
<accession>A0A0E3BCK1</accession>
<proteinExistence type="predicted"/>
<name>A0A0E3BCK1_9BURK</name>
<reference evidence="1 2" key="1">
    <citation type="submission" date="2013-09" db="EMBL/GenBank/DDBJ databases">
        <title>High correlation between genotypes and phenotypes of environmental bacteria Comamonas testosteroni strains.</title>
        <authorList>
            <person name="Liu L."/>
            <person name="Zhu W."/>
            <person name="Xia X."/>
            <person name="Xu B."/>
            <person name="Luo M."/>
            <person name="Wang G."/>
        </authorList>
    </citation>
    <scope>NUCLEOTIDE SEQUENCE [LARGE SCALE GENOMIC DNA]</scope>
    <source>
        <strain evidence="1 2">JL14</strain>
    </source>
</reference>
<dbReference type="EMBL" id="AWTN01000106">
    <property type="protein sequence ID" value="KGG87680.1"/>
    <property type="molecule type" value="Genomic_DNA"/>
</dbReference>
<sequence>MSTDITSRLQALPGITKVDSDHAKGSMKLELPSGLIITITRSPLARYRNGDSFDVWFPAKRPGMAAEVALSKSTGEVLELVQRYAATSLPI</sequence>
<protein>
    <submittedName>
        <fullName evidence="1">Uncharacterized protein</fullName>
    </submittedName>
</protein>
<dbReference type="AlphaFoldDB" id="A0A0E3BCK1"/>
<organism evidence="1 2">
    <name type="scientific">Comamonas thiooxydans</name>
    <dbReference type="NCBI Taxonomy" id="363952"/>
    <lineage>
        <taxon>Bacteria</taxon>
        <taxon>Pseudomonadati</taxon>
        <taxon>Pseudomonadota</taxon>
        <taxon>Betaproteobacteria</taxon>
        <taxon>Burkholderiales</taxon>
        <taxon>Comamonadaceae</taxon>
        <taxon>Comamonas</taxon>
    </lineage>
</organism>
<evidence type="ECO:0000313" key="2">
    <source>
        <dbReference type="Proteomes" id="UP000029567"/>
    </source>
</evidence>
<gene>
    <name evidence="1" type="ORF">P245_19710</name>
</gene>
<comment type="caution">
    <text evidence="1">The sequence shown here is derived from an EMBL/GenBank/DDBJ whole genome shotgun (WGS) entry which is preliminary data.</text>
</comment>
<dbReference type="Proteomes" id="UP000029567">
    <property type="component" value="Unassembled WGS sequence"/>
</dbReference>